<gene>
    <name evidence="1" type="ORF">KM295_05910</name>
</gene>
<organism evidence="1 2">
    <name type="scientific">Natronomonas aquatica</name>
    <dbReference type="NCBI Taxonomy" id="2841590"/>
    <lineage>
        <taxon>Archaea</taxon>
        <taxon>Methanobacteriati</taxon>
        <taxon>Methanobacteriota</taxon>
        <taxon>Stenosarchaea group</taxon>
        <taxon>Halobacteria</taxon>
        <taxon>Halobacteriales</taxon>
        <taxon>Natronomonadaceae</taxon>
        <taxon>Natronomonas</taxon>
    </lineage>
</organism>
<evidence type="ECO:0000313" key="2">
    <source>
        <dbReference type="Proteomes" id="UP001139494"/>
    </source>
</evidence>
<protein>
    <submittedName>
        <fullName evidence="1">Uncharacterized protein</fullName>
    </submittedName>
</protein>
<dbReference type="AlphaFoldDB" id="A0A9R1CSM0"/>
<comment type="caution">
    <text evidence="1">The sequence shown here is derived from an EMBL/GenBank/DDBJ whole genome shotgun (WGS) entry which is preliminary data.</text>
</comment>
<dbReference type="Proteomes" id="UP001139494">
    <property type="component" value="Unassembled WGS sequence"/>
</dbReference>
<proteinExistence type="predicted"/>
<name>A0A9R1CSM0_9EURY</name>
<dbReference type="InterPro" id="IPR058716">
    <property type="entry name" value="WNWW_dom-containing"/>
</dbReference>
<evidence type="ECO:0000313" key="1">
    <source>
        <dbReference type="EMBL" id="MCQ4333042.1"/>
    </source>
</evidence>
<dbReference type="RefSeq" id="WP_256029060.1">
    <property type="nucleotide sequence ID" value="NZ_JAHLKM010000005.1"/>
</dbReference>
<accession>A0A9R1CSM0</accession>
<keyword evidence="2" id="KW-1185">Reference proteome</keyword>
<dbReference type="Pfam" id="PF26484">
    <property type="entry name" value="WNWW"/>
    <property type="match status" value="1"/>
</dbReference>
<reference evidence="1" key="1">
    <citation type="journal article" date="2023" name="Front. Microbiol.">
        <title>Genomic-based phylogenetic and metabolic analyses of the genus Natronomonas, and description of Natronomonas aquatica sp. nov.</title>
        <authorList>
            <person name="Garcia-Roldan A."/>
            <person name="Duran-Viseras A."/>
            <person name="de la Haba R.R."/>
            <person name="Corral P."/>
            <person name="Sanchez-Porro C."/>
            <person name="Ventosa A."/>
        </authorList>
    </citation>
    <scope>NUCLEOTIDE SEQUENCE</scope>
    <source>
        <strain evidence="1">F2-12</strain>
    </source>
</reference>
<sequence length="96" mass="10306">MNGDPTDGFDVEAVVAGLERFGGSALERRTVGRCVSDLADSGRYAEDAGIELTPDHVLDQLADAPDGGPADRWNWWIGSLEAAYGGYTAFQVRRFG</sequence>
<dbReference type="EMBL" id="JAHLKM010000005">
    <property type="protein sequence ID" value="MCQ4333042.1"/>
    <property type="molecule type" value="Genomic_DNA"/>
</dbReference>